<dbReference type="Gene3D" id="2.60.120.260">
    <property type="entry name" value="Galactose-binding domain-like"/>
    <property type="match status" value="1"/>
</dbReference>
<evidence type="ECO:0000256" key="1">
    <source>
        <dbReference type="ARBA" id="ARBA00022729"/>
    </source>
</evidence>
<dbReference type="Pfam" id="PF00149">
    <property type="entry name" value="Metallophos"/>
    <property type="match status" value="1"/>
</dbReference>
<dbReference type="Pfam" id="PF16656">
    <property type="entry name" value="Pur_ac_phosph_N"/>
    <property type="match status" value="1"/>
</dbReference>
<dbReference type="EMBL" id="QGGP01000004">
    <property type="protein sequence ID" value="PWK18486.1"/>
    <property type="molecule type" value="Genomic_DNA"/>
</dbReference>
<name>A0A316DLA0_9FLAO</name>
<accession>A0A316DLA0</accession>
<organism evidence="5 6">
    <name type="scientific">Xanthomarina spongicola</name>
    <dbReference type="NCBI Taxonomy" id="570520"/>
    <lineage>
        <taxon>Bacteria</taxon>
        <taxon>Pseudomonadati</taxon>
        <taxon>Bacteroidota</taxon>
        <taxon>Flavobacteriia</taxon>
        <taxon>Flavobacteriales</taxon>
        <taxon>Flavobacteriaceae</taxon>
        <taxon>Xanthomarina</taxon>
    </lineage>
</organism>
<keyword evidence="6" id="KW-1185">Reference proteome</keyword>
<dbReference type="InterPro" id="IPR026444">
    <property type="entry name" value="Secre_tail"/>
</dbReference>
<dbReference type="Pfam" id="PF18962">
    <property type="entry name" value="Por_Secre_tail"/>
    <property type="match status" value="1"/>
</dbReference>
<feature type="domain" description="Secretion system C-terminal sorting" evidence="4">
    <location>
        <begin position="1259"/>
        <end position="1335"/>
    </location>
</feature>
<gene>
    <name evidence="5" type="ORF">LX78_01792</name>
</gene>
<dbReference type="GO" id="GO:0005509">
    <property type="term" value="F:calcium ion binding"/>
    <property type="evidence" value="ECO:0007669"/>
    <property type="project" value="InterPro"/>
</dbReference>
<comment type="caution">
    <text evidence="5">The sequence shown here is derived from an EMBL/GenBank/DDBJ whole genome shotgun (WGS) entry which is preliminary data.</text>
</comment>
<dbReference type="InterPro" id="IPR039331">
    <property type="entry name" value="PAPs-like"/>
</dbReference>
<dbReference type="SUPFAM" id="SSF56300">
    <property type="entry name" value="Metallo-dependent phosphatases"/>
    <property type="match status" value="1"/>
</dbReference>
<dbReference type="InterPro" id="IPR028974">
    <property type="entry name" value="TSP_type-3_rpt"/>
</dbReference>
<keyword evidence="1" id="KW-0732">Signal</keyword>
<dbReference type="InterPro" id="IPR015914">
    <property type="entry name" value="PAPs_N"/>
</dbReference>
<evidence type="ECO:0000259" key="3">
    <source>
        <dbReference type="Pfam" id="PF16656"/>
    </source>
</evidence>
<feature type="domain" description="Purple acid phosphatase N-terminal" evidence="3">
    <location>
        <begin position="201"/>
        <end position="278"/>
    </location>
</feature>
<dbReference type="PANTHER" id="PTHR22953:SF153">
    <property type="entry name" value="PURPLE ACID PHOSPHATASE"/>
    <property type="match status" value="1"/>
</dbReference>
<dbReference type="InterPro" id="IPR029052">
    <property type="entry name" value="Metallo-depent_PP-like"/>
</dbReference>
<dbReference type="Gene3D" id="4.10.1080.10">
    <property type="entry name" value="TSP type-3 repeat"/>
    <property type="match status" value="1"/>
</dbReference>
<dbReference type="OrthoDB" id="9809781at2"/>
<dbReference type="SUPFAM" id="SSF103647">
    <property type="entry name" value="TSP type-3 repeat"/>
    <property type="match status" value="2"/>
</dbReference>
<dbReference type="InterPro" id="IPR004843">
    <property type="entry name" value="Calcineurin-like_PHP"/>
</dbReference>
<dbReference type="GO" id="GO:0003993">
    <property type="term" value="F:acid phosphatase activity"/>
    <property type="evidence" value="ECO:0007669"/>
    <property type="project" value="InterPro"/>
</dbReference>
<dbReference type="NCBIfam" id="TIGR04183">
    <property type="entry name" value="Por_Secre_tail"/>
    <property type="match status" value="1"/>
</dbReference>
<dbReference type="InterPro" id="IPR008963">
    <property type="entry name" value="Purple_acid_Pase-like_N"/>
</dbReference>
<evidence type="ECO:0000259" key="4">
    <source>
        <dbReference type="Pfam" id="PF18962"/>
    </source>
</evidence>
<dbReference type="SUPFAM" id="SSF49363">
    <property type="entry name" value="Purple acid phosphatase, N-terminal domain"/>
    <property type="match status" value="1"/>
</dbReference>
<proteinExistence type="predicted"/>
<evidence type="ECO:0000313" key="5">
    <source>
        <dbReference type="EMBL" id="PWK18486.1"/>
    </source>
</evidence>
<evidence type="ECO:0000259" key="2">
    <source>
        <dbReference type="Pfam" id="PF00149"/>
    </source>
</evidence>
<dbReference type="RefSeq" id="WP_109682310.1">
    <property type="nucleotide sequence ID" value="NZ_QGGP01000004.1"/>
</dbReference>
<dbReference type="Proteomes" id="UP000245430">
    <property type="component" value="Unassembled WGS sequence"/>
</dbReference>
<evidence type="ECO:0000313" key="6">
    <source>
        <dbReference type="Proteomes" id="UP000245430"/>
    </source>
</evidence>
<dbReference type="PANTHER" id="PTHR22953">
    <property type="entry name" value="ACID PHOSPHATASE RELATED"/>
    <property type="match status" value="1"/>
</dbReference>
<dbReference type="Gene3D" id="3.60.21.10">
    <property type="match status" value="1"/>
</dbReference>
<reference evidence="5 6" key="1">
    <citation type="submission" date="2018-05" db="EMBL/GenBank/DDBJ databases">
        <title>Genomic Encyclopedia of Archaeal and Bacterial Type Strains, Phase II (KMG-II): from individual species to whole genera.</title>
        <authorList>
            <person name="Goeker M."/>
        </authorList>
    </citation>
    <scope>NUCLEOTIDE SEQUENCE [LARGE SCALE GENOMIC DNA]</scope>
    <source>
        <strain evidence="5 6">DSM 22637</strain>
    </source>
</reference>
<protein>
    <submittedName>
        <fullName evidence="5">Putative secreted protein (Por secretion system target)</fullName>
    </submittedName>
</protein>
<sequence length="1338" mass="141137">MKLYLKIYLLTLLGFFSLLDISGQTTLINYGSSWSYYDLQNQPADQGAFDWNDLSYNDGTWATGNTHMGYGDGDEATVVNSNTYTLYVRHSFNVSNPSMYDSLNLNLIFDDGAVVYLNGVEVWRQNMPAGTPTYNTFTPSIGTENGSASTAITNSLVTGTNVLSVEIHQASSSSSDISFDFQLSANTPGSVNVNRGPYLQKGSSNSMVVRWRTATPTETVINYGTSLGSLSLSYSDLNLKTEHEVELTSLSANTIYYYELANNSTVIVPESSSMYFKTHPVVGSSQPVTFWALGDAGTANSNQRAVRDAYYNYIGSNVTDGILFLGDNAYNDGTDSQYQNAVFQNMYEDKLKNSVAWSTLGNHDGYSADSNSQTGPYYDIFTFPTNGESGGLASGTEAYYSFDYANIHFIVLESYETDRSVGGAMYNWALNDLQNTTQQWIVAMWHHPPYTKGSHDSDTETELIQMRQNFLPMLESNGVDLVLSGHSHSYERSYFLNGHHGTSSTFNSGTMTVGANGAGDGKIDGNGAYVKSPGSPDGAVYITAGSSGKISGGSLDHNAMYASLNQLGSCILEVDGSTLDLKFITDSGTITDYFTIQKGCTVGASCDDGDPCTTNDVYDANCGCTGTPDTNDADADGVCDSADLEVNSPCPLDVDSNGVSNDSDGDGIANCLDSEPNSPCPNNVDANGVSLDSDGDGVCDDDDICPGGNDNNDIDNDGIPDFCDSSNCLPHITNFSTSNLSHSGTGSSNTSATIPIDGQDISFTISGLDQRTGGKPTNRYIEQVTITYVNGGGSNQNYGVFDAGNGSSVNVSISGIVQSVTVSLADGYDGNSSTNMSVSLSSVNYCIETIVCSDSDGDGVCDPNDQCPGFDDNIDSDNDGIADGCDPCNDLVDTDSDGISDCVDQEINSPCPNTVDANGVSIDSDGDGVCDELDQCPGSDDSLDSDNDGIPDGCDSCDNSLIGTACDDGDACTENDVYDASCNCAGTSTLDSDGDGICDGEDQEINSPCPSTVDANGVSIDSDGDGVCDGLDQCPGSDDSMDSDNDGIPDGCDSCDNSLIGTSCDDGDACTENDVYDANCGCVGTPVADNDGDGYCSTVDPNDNDPCVPDSNSPTCNTCAPDSASFSNSTLTHSGSGSNSTTLNLPANSQDVSFMVSNLNAEQSGKKSNRFIDRVVVTYVNGSGSNQTYGTFFGSSTSSVNVNISGGVQSITINLNDAYDGNAGVTMSVSLSQVAFCTVGGGSARSTSSTDLSYNNIKVYPNPANNILNIECSDFNGEKITVSLYNIYGQLVKRLDLNGSYDDAQELNVSDLSEGLYLLRMFDSKQQIIKTKRIIIKN</sequence>
<feature type="domain" description="Calcineurin-like phosphoesterase" evidence="2">
    <location>
        <begin position="289"/>
        <end position="490"/>
    </location>
</feature>